<evidence type="ECO:0000256" key="1">
    <source>
        <dbReference type="SAM" id="MobiDB-lite"/>
    </source>
</evidence>
<feature type="compositionally biased region" description="Basic and acidic residues" evidence="1">
    <location>
        <begin position="1"/>
        <end position="17"/>
    </location>
</feature>
<comment type="caution">
    <text evidence="2">The sequence shown here is derived from an EMBL/GenBank/DDBJ whole genome shotgun (WGS) entry which is preliminary data.</text>
</comment>
<dbReference type="EMBL" id="BGPR01000800">
    <property type="protein sequence ID" value="GBM36017.1"/>
    <property type="molecule type" value="Genomic_DNA"/>
</dbReference>
<accession>A0A4Y2F5D9</accession>
<evidence type="ECO:0000313" key="3">
    <source>
        <dbReference type="Proteomes" id="UP000499080"/>
    </source>
</evidence>
<evidence type="ECO:0000313" key="2">
    <source>
        <dbReference type="EMBL" id="GBM36017.1"/>
    </source>
</evidence>
<protein>
    <submittedName>
        <fullName evidence="2">Uncharacterized protein</fullName>
    </submittedName>
</protein>
<reference evidence="2 3" key="1">
    <citation type="journal article" date="2019" name="Sci. Rep.">
        <title>Orb-weaving spider Araneus ventricosus genome elucidates the spidroin gene catalogue.</title>
        <authorList>
            <person name="Kono N."/>
            <person name="Nakamura H."/>
            <person name="Ohtoshi R."/>
            <person name="Moran D.A.P."/>
            <person name="Shinohara A."/>
            <person name="Yoshida Y."/>
            <person name="Fujiwara M."/>
            <person name="Mori M."/>
            <person name="Tomita M."/>
            <person name="Arakawa K."/>
        </authorList>
    </citation>
    <scope>NUCLEOTIDE SEQUENCE [LARGE SCALE GENOMIC DNA]</scope>
</reference>
<name>A0A4Y2F5D9_ARAVE</name>
<dbReference type="Proteomes" id="UP000499080">
    <property type="component" value="Unassembled WGS sequence"/>
</dbReference>
<dbReference type="AlphaFoldDB" id="A0A4Y2F5D9"/>
<keyword evidence="3" id="KW-1185">Reference proteome</keyword>
<sequence>MDKSSEDCEDQGDWRDSEESEEISIHLPDTDNETKDNEILPRRRKCVTSFNSTNMPLPIKCAVPFQPLGYGDFNQKKSVECDNFQLLTDRSQKLRCGKDLHLLRDADLTKAES</sequence>
<feature type="region of interest" description="Disordered" evidence="1">
    <location>
        <begin position="1"/>
        <end position="38"/>
    </location>
</feature>
<feature type="compositionally biased region" description="Basic and acidic residues" evidence="1">
    <location>
        <begin position="28"/>
        <end position="38"/>
    </location>
</feature>
<gene>
    <name evidence="2" type="ORF">AVEN_78110_1</name>
</gene>
<proteinExistence type="predicted"/>
<organism evidence="2 3">
    <name type="scientific">Araneus ventricosus</name>
    <name type="common">Orbweaver spider</name>
    <name type="synonym">Epeira ventricosa</name>
    <dbReference type="NCBI Taxonomy" id="182803"/>
    <lineage>
        <taxon>Eukaryota</taxon>
        <taxon>Metazoa</taxon>
        <taxon>Ecdysozoa</taxon>
        <taxon>Arthropoda</taxon>
        <taxon>Chelicerata</taxon>
        <taxon>Arachnida</taxon>
        <taxon>Araneae</taxon>
        <taxon>Araneomorphae</taxon>
        <taxon>Entelegynae</taxon>
        <taxon>Araneoidea</taxon>
        <taxon>Araneidae</taxon>
        <taxon>Araneus</taxon>
    </lineage>
</organism>